<dbReference type="Pfam" id="PF09731">
    <property type="entry name" value="Mitofilin"/>
    <property type="match status" value="1"/>
</dbReference>
<dbReference type="PANTHER" id="PTHR15415">
    <property type="entry name" value="MITOFILIN"/>
    <property type="match status" value="1"/>
</dbReference>
<keyword evidence="3" id="KW-0812">Transmembrane</keyword>
<organism evidence="9">
    <name type="scientific">Chrysotila carterae</name>
    <name type="common">Marine alga</name>
    <name type="synonym">Syracosphaera carterae</name>
    <dbReference type="NCBI Taxonomy" id="13221"/>
    <lineage>
        <taxon>Eukaryota</taxon>
        <taxon>Haptista</taxon>
        <taxon>Haptophyta</taxon>
        <taxon>Prymnesiophyceae</taxon>
        <taxon>Isochrysidales</taxon>
        <taxon>Isochrysidaceae</taxon>
        <taxon>Chrysotila</taxon>
    </lineage>
</organism>
<evidence type="ECO:0000256" key="5">
    <source>
        <dbReference type="ARBA" id="ARBA00022989"/>
    </source>
</evidence>
<comment type="subcellular location">
    <subcellularLocation>
        <location evidence="1">Mitochondrion inner membrane</location>
    </subcellularLocation>
</comment>
<evidence type="ECO:0000256" key="3">
    <source>
        <dbReference type="ARBA" id="ARBA00022692"/>
    </source>
</evidence>
<evidence type="ECO:0000256" key="1">
    <source>
        <dbReference type="ARBA" id="ARBA00004273"/>
    </source>
</evidence>
<keyword evidence="5" id="KW-1133">Transmembrane helix</keyword>
<evidence type="ECO:0000256" key="6">
    <source>
        <dbReference type="ARBA" id="ARBA00023128"/>
    </source>
</evidence>
<dbReference type="PANTHER" id="PTHR15415:SF7">
    <property type="entry name" value="MICOS COMPLEX SUBUNIT MIC60"/>
    <property type="match status" value="1"/>
</dbReference>
<evidence type="ECO:0000256" key="4">
    <source>
        <dbReference type="ARBA" id="ARBA00022792"/>
    </source>
</evidence>
<comment type="similarity">
    <text evidence="2">Belongs to the MICOS complex subunit Mic60 family.</text>
</comment>
<reference evidence="9" key="1">
    <citation type="submission" date="2021-01" db="EMBL/GenBank/DDBJ databases">
        <authorList>
            <person name="Corre E."/>
            <person name="Pelletier E."/>
            <person name="Niang G."/>
            <person name="Scheremetjew M."/>
            <person name="Finn R."/>
            <person name="Kale V."/>
            <person name="Holt S."/>
            <person name="Cochrane G."/>
            <person name="Meng A."/>
            <person name="Brown T."/>
            <person name="Cohen L."/>
        </authorList>
    </citation>
    <scope>NUCLEOTIDE SEQUENCE</scope>
    <source>
        <strain evidence="9">CCMP645</strain>
    </source>
</reference>
<evidence type="ECO:0000313" key="9">
    <source>
        <dbReference type="EMBL" id="CAE0755897.1"/>
    </source>
</evidence>
<dbReference type="InterPro" id="IPR019133">
    <property type="entry name" value="MIC60"/>
</dbReference>
<dbReference type="AlphaFoldDB" id="A0A7S4B6N8"/>
<dbReference type="EMBL" id="HBIZ01013940">
    <property type="protein sequence ID" value="CAE0755897.1"/>
    <property type="molecule type" value="Transcribed_RNA"/>
</dbReference>
<evidence type="ECO:0008006" key="10">
    <source>
        <dbReference type="Google" id="ProtNLM"/>
    </source>
</evidence>
<feature type="region of interest" description="Disordered" evidence="8">
    <location>
        <begin position="57"/>
        <end position="81"/>
    </location>
</feature>
<keyword evidence="4" id="KW-0999">Mitochondrion inner membrane</keyword>
<accession>A0A7S4B6N8</accession>
<sequence length="434" mass="47223">MANRDDDHQDTQGTFRGAMNSMFGRLRGSVLGIHGAAVQCEARDDLADTLRRFDTVPAGFPEKPASVEDAVNGTEQGDSGELEEATSELQRKVEHLKALLEDRAALDAEAWRVQKAVQHQEEADAEKLMELLRAHEQSYAVDLEETKAEIEARIVLRMREEQEMLAAKYDEQLEALEEAYTMQLQHAAAAADTAAQQSVERAILVKTAELSAVHDSAFLKERQAHSQKLNEMQLEVDALAAAWSYDSRYKRTSHAAHQLSAAVFSLEETLAGRSNIPLKEQCNVLASVAARLDDPLLDETCKRLNEITLDAPTLTQLQARFKVAARAGRVGALVPENSGLWGYALASVASTLSFAGEALPANGARSEAAAVLSRAERRLDEGALAEAVAEVRTLRGPPRALCAGWLEAAEQRLLMEQVLTTAKAEASLAVSAMS</sequence>
<name>A0A7S4B6N8_CHRCT</name>
<proteinExistence type="inferred from homology"/>
<evidence type="ECO:0000256" key="7">
    <source>
        <dbReference type="ARBA" id="ARBA00023136"/>
    </source>
</evidence>
<evidence type="ECO:0000256" key="2">
    <source>
        <dbReference type="ARBA" id="ARBA00010877"/>
    </source>
</evidence>
<keyword evidence="7" id="KW-0472">Membrane</keyword>
<evidence type="ECO:0000256" key="8">
    <source>
        <dbReference type="SAM" id="MobiDB-lite"/>
    </source>
</evidence>
<gene>
    <name evidence="9" type="ORF">PCAR00345_LOCUS8485</name>
</gene>
<dbReference type="GO" id="GO:0042407">
    <property type="term" value="P:cristae formation"/>
    <property type="evidence" value="ECO:0007669"/>
    <property type="project" value="TreeGrafter"/>
</dbReference>
<dbReference type="GO" id="GO:0061617">
    <property type="term" value="C:MICOS complex"/>
    <property type="evidence" value="ECO:0007669"/>
    <property type="project" value="TreeGrafter"/>
</dbReference>
<keyword evidence="6" id="KW-0496">Mitochondrion</keyword>
<protein>
    <recommendedName>
        <fullName evidence="10">Mitofilin</fullName>
    </recommendedName>
</protein>